<dbReference type="EMBL" id="UINC01060291">
    <property type="protein sequence ID" value="SVB84649.1"/>
    <property type="molecule type" value="Genomic_DNA"/>
</dbReference>
<sequence length="36" mass="4352">FCLLKRHHQYRVWCLKLHPVDLGTDHGTELLKSNRH</sequence>
<organism evidence="1">
    <name type="scientific">marine metagenome</name>
    <dbReference type="NCBI Taxonomy" id="408172"/>
    <lineage>
        <taxon>unclassified sequences</taxon>
        <taxon>metagenomes</taxon>
        <taxon>ecological metagenomes</taxon>
    </lineage>
</organism>
<reference evidence="1" key="1">
    <citation type="submission" date="2018-05" db="EMBL/GenBank/DDBJ databases">
        <authorList>
            <person name="Lanie J.A."/>
            <person name="Ng W.-L."/>
            <person name="Kazmierczak K.M."/>
            <person name="Andrzejewski T.M."/>
            <person name="Davidsen T.M."/>
            <person name="Wayne K.J."/>
            <person name="Tettelin H."/>
            <person name="Glass J.I."/>
            <person name="Rusch D."/>
            <person name="Podicherti R."/>
            <person name="Tsui H.-C.T."/>
            <person name="Winkler M.E."/>
        </authorList>
    </citation>
    <scope>NUCLEOTIDE SEQUENCE</scope>
</reference>
<feature type="non-terminal residue" evidence="1">
    <location>
        <position position="1"/>
    </location>
</feature>
<protein>
    <submittedName>
        <fullName evidence="1">Uncharacterized protein</fullName>
    </submittedName>
</protein>
<gene>
    <name evidence="1" type="ORF">METZ01_LOCUS237503</name>
</gene>
<dbReference type="AlphaFoldDB" id="A0A382HBW3"/>
<evidence type="ECO:0000313" key="1">
    <source>
        <dbReference type="EMBL" id="SVB84649.1"/>
    </source>
</evidence>
<accession>A0A382HBW3</accession>
<name>A0A382HBW3_9ZZZZ</name>
<proteinExistence type="predicted"/>